<protein>
    <submittedName>
        <fullName evidence="3">Uncharacterized protein</fullName>
    </submittedName>
</protein>
<name>A0A1X7NN66_9MICO</name>
<evidence type="ECO:0000256" key="1">
    <source>
        <dbReference type="SAM" id="MobiDB-lite"/>
    </source>
</evidence>
<keyword evidence="2" id="KW-1133">Transmembrane helix</keyword>
<feature type="compositionally biased region" description="Basic residues" evidence="1">
    <location>
        <begin position="100"/>
        <end position="109"/>
    </location>
</feature>
<evidence type="ECO:0000256" key="2">
    <source>
        <dbReference type="SAM" id="Phobius"/>
    </source>
</evidence>
<dbReference type="AlphaFoldDB" id="A0A1X7NN66"/>
<keyword evidence="2" id="KW-0812">Transmembrane</keyword>
<evidence type="ECO:0000313" key="3">
    <source>
        <dbReference type="EMBL" id="SMH38501.1"/>
    </source>
</evidence>
<dbReference type="STRING" id="1891671.SAMN06295885_1505"/>
<evidence type="ECO:0000313" key="4">
    <source>
        <dbReference type="Proteomes" id="UP000193711"/>
    </source>
</evidence>
<gene>
    <name evidence="3" type="ORF">SAMN06295885_1505</name>
</gene>
<dbReference type="Proteomes" id="UP000193711">
    <property type="component" value="Unassembled WGS sequence"/>
</dbReference>
<feature type="transmembrane region" description="Helical" evidence="2">
    <location>
        <begin position="6"/>
        <end position="29"/>
    </location>
</feature>
<feature type="compositionally biased region" description="Basic and acidic residues" evidence="1">
    <location>
        <begin position="67"/>
        <end position="99"/>
    </location>
</feature>
<reference evidence="4" key="1">
    <citation type="submission" date="2017-04" db="EMBL/GenBank/DDBJ databases">
        <authorList>
            <person name="Varghese N."/>
            <person name="Submissions S."/>
        </authorList>
    </citation>
    <scope>NUCLEOTIDE SEQUENCE [LARGE SCALE GENOMIC DNA]</scope>
    <source>
        <strain evidence="4">VKM Ac-2121</strain>
    </source>
</reference>
<dbReference type="EMBL" id="FXBM01000001">
    <property type="protein sequence ID" value="SMH38501.1"/>
    <property type="molecule type" value="Genomic_DNA"/>
</dbReference>
<keyword evidence="2" id="KW-0472">Membrane</keyword>
<dbReference type="RefSeq" id="WP_085475874.1">
    <property type="nucleotide sequence ID" value="NZ_FXBM01000001.1"/>
</dbReference>
<sequence>MTWWSWILIWLGLALAAVGVLVLFALSYWRKGRVLLRQLDELTAQLDAIQPASDLPVAPRPPSSLFADRDDVRRAHESRRDSCRDRAEDRRSARVERGKLLVHRNRQVK</sequence>
<proteinExistence type="predicted"/>
<keyword evidence="4" id="KW-1185">Reference proteome</keyword>
<accession>A0A1X7NN66</accession>
<feature type="region of interest" description="Disordered" evidence="1">
    <location>
        <begin position="53"/>
        <end position="109"/>
    </location>
</feature>
<dbReference type="OrthoDB" id="5125795at2"/>
<organism evidence="3 4">
    <name type="scientific">Rathayibacter oskolensis</name>
    <dbReference type="NCBI Taxonomy" id="1891671"/>
    <lineage>
        <taxon>Bacteria</taxon>
        <taxon>Bacillati</taxon>
        <taxon>Actinomycetota</taxon>
        <taxon>Actinomycetes</taxon>
        <taxon>Micrococcales</taxon>
        <taxon>Microbacteriaceae</taxon>
        <taxon>Rathayibacter</taxon>
    </lineage>
</organism>